<gene>
    <name evidence="2" type="ORF">FRACA_1210004</name>
</gene>
<name>A0A2I2KK16_9ACTN</name>
<dbReference type="AlphaFoldDB" id="A0A2I2KK16"/>
<keyword evidence="1" id="KW-1133">Transmembrane helix</keyword>
<sequence>MEVPARVDMAGERGTRSAGLLGTRELRPIVVVAAFLVAILLGVGIGYATADRGSDAVTAAPTAPAAALTPAQRVPFWATSRHPGAGHQMVLTAEPDPTALRFALQWTVADRLKADGTGTVTAQQVKVVEGMYFGAVEGADAAQDEYWAIGRIEVPSLPTVTSGPYVWRRIGSGPWAILASGATACGQIPQPLLTVWKGQPPPCTA</sequence>
<organism evidence="2 3">
    <name type="scientific">Frankia canadensis</name>
    <dbReference type="NCBI Taxonomy" id="1836972"/>
    <lineage>
        <taxon>Bacteria</taxon>
        <taxon>Bacillati</taxon>
        <taxon>Actinomycetota</taxon>
        <taxon>Actinomycetes</taxon>
        <taxon>Frankiales</taxon>
        <taxon>Frankiaceae</taxon>
        <taxon>Frankia</taxon>
    </lineage>
</organism>
<dbReference type="EMBL" id="FZMO01000026">
    <property type="protein sequence ID" value="SNQ46011.1"/>
    <property type="molecule type" value="Genomic_DNA"/>
</dbReference>
<evidence type="ECO:0000256" key="1">
    <source>
        <dbReference type="SAM" id="Phobius"/>
    </source>
</evidence>
<evidence type="ECO:0000313" key="2">
    <source>
        <dbReference type="EMBL" id="SNQ46011.1"/>
    </source>
</evidence>
<feature type="transmembrane region" description="Helical" evidence="1">
    <location>
        <begin position="29"/>
        <end position="48"/>
    </location>
</feature>
<reference evidence="2 3" key="1">
    <citation type="submission" date="2017-06" db="EMBL/GenBank/DDBJ databases">
        <authorList>
            <person name="Kim H.J."/>
            <person name="Triplett B.A."/>
        </authorList>
    </citation>
    <scope>NUCLEOTIDE SEQUENCE [LARGE SCALE GENOMIC DNA]</scope>
    <source>
        <strain evidence="2">FRACA_ARgP5</strain>
    </source>
</reference>
<keyword evidence="1" id="KW-0472">Membrane</keyword>
<keyword evidence="3" id="KW-1185">Reference proteome</keyword>
<accession>A0A2I2KK16</accession>
<evidence type="ECO:0000313" key="3">
    <source>
        <dbReference type="Proteomes" id="UP000234331"/>
    </source>
</evidence>
<protein>
    <submittedName>
        <fullName evidence="2">Uncharacterized protein</fullName>
    </submittedName>
</protein>
<keyword evidence="1" id="KW-0812">Transmembrane</keyword>
<proteinExistence type="predicted"/>
<dbReference type="Proteomes" id="UP000234331">
    <property type="component" value="Unassembled WGS sequence"/>
</dbReference>